<dbReference type="GO" id="GO:0003688">
    <property type="term" value="F:DNA replication origin binding"/>
    <property type="evidence" value="ECO:0007669"/>
    <property type="project" value="TreeGrafter"/>
</dbReference>
<feature type="compositionally biased region" description="Basic and acidic residues" evidence="2">
    <location>
        <begin position="573"/>
        <end position="586"/>
    </location>
</feature>
<dbReference type="InterPro" id="IPR012340">
    <property type="entry name" value="NA-bd_OB-fold"/>
</dbReference>
<name>A0A371D1P3_9APHY</name>
<keyword evidence="5" id="KW-1185">Reference proteome</keyword>
<evidence type="ECO:0000313" key="5">
    <source>
        <dbReference type="Proteomes" id="UP000256964"/>
    </source>
</evidence>
<proteinExistence type="inferred from homology"/>
<evidence type="ECO:0000259" key="3">
    <source>
        <dbReference type="Pfam" id="PF09329"/>
    </source>
</evidence>
<feature type="domain" description="Zinc finger Mcm10/DnaG-type" evidence="3">
    <location>
        <begin position="426"/>
        <end position="471"/>
    </location>
</feature>
<dbReference type="InterPro" id="IPR040184">
    <property type="entry name" value="Mcm10"/>
</dbReference>
<evidence type="ECO:0000313" key="4">
    <source>
        <dbReference type="EMBL" id="RDX46457.1"/>
    </source>
</evidence>
<feature type="region of interest" description="Disordered" evidence="2">
    <location>
        <begin position="42"/>
        <end position="187"/>
    </location>
</feature>
<dbReference type="Gene3D" id="2.40.50.140">
    <property type="entry name" value="Nucleic acid-binding proteins"/>
    <property type="match status" value="1"/>
</dbReference>
<gene>
    <name evidence="4" type="ORF">OH76DRAFT_1465462</name>
</gene>
<dbReference type="OrthoDB" id="202825at2759"/>
<dbReference type="EMBL" id="KZ857427">
    <property type="protein sequence ID" value="RDX46457.1"/>
    <property type="molecule type" value="Genomic_DNA"/>
</dbReference>
<organism evidence="4 5">
    <name type="scientific">Lentinus brumalis</name>
    <dbReference type="NCBI Taxonomy" id="2498619"/>
    <lineage>
        <taxon>Eukaryota</taxon>
        <taxon>Fungi</taxon>
        <taxon>Dikarya</taxon>
        <taxon>Basidiomycota</taxon>
        <taxon>Agaricomycotina</taxon>
        <taxon>Agaricomycetes</taxon>
        <taxon>Polyporales</taxon>
        <taxon>Polyporaceae</taxon>
        <taxon>Lentinus</taxon>
    </lineage>
</organism>
<feature type="region of interest" description="Disordered" evidence="2">
    <location>
        <begin position="661"/>
        <end position="713"/>
    </location>
</feature>
<feature type="compositionally biased region" description="Basic and acidic residues" evidence="2">
    <location>
        <begin position="172"/>
        <end position="187"/>
    </location>
</feature>
<dbReference type="PANTHER" id="PTHR13454:SF11">
    <property type="entry name" value="PROTEIN MCM10 HOMOLOG"/>
    <property type="match status" value="1"/>
</dbReference>
<feature type="compositionally biased region" description="Basic and acidic residues" evidence="2">
    <location>
        <begin position="593"/>
        <end position="609"/>
    </location>
</feature>
<evidence type="ECO:0000256" key="2">
    <source>
        <dbReference type="SAM" id="MobiDB-lite"/>
    </source>
</evidence>
<dbReference type="InterPro" id="IPR018247">
    <property type="entry name" value="EF_Hand_1_Ca_BS"/>
</dbReference>
<dbReference type="AlphaFoldDB" id="A0A371D1P3"/>
<reference evidence="4 5" key="1">
    <citation type="journal article" date="2018" name="Biotechnol. Biofuels">
        <title>Integrative visual omics of the white-rot fungus Polyporus brumalis exposes the biotechnological potential of its oxidative enzymes for delignifying raw plant biomass.</title>
        <authorList>
            <person name="Miyauchi S."/>
            <person name="Rancon A."/>
            <person name="Drula E."/>
            <person name="Hage H."/>
            <person name="Chaduli D."/>
            <person name="Favel A."/>
            <person name="Grisel S."/>
            <person name="Henrissat B."/>
            <person name="Herpoel-Gimbert I."/>
            <person name="Ruiz-Duenas F.J."/>
            <person name="Chevret D."/>
            <person name="Hainaut M."/>
            <person name="Lin J."/>
            <person name="Wang M."/>
            <person name="Pangilinan J."/>
            <person name="Lipzen A."/>
            <person name="Lesage-Meessen L."/>
            <person name="Navarro D."/>
            <person name="Riley R."/>
            <person name="Grigoriev I.V."/>
            <person name="Zhou S."/>
            <person name="Raouche S."/>
            <person name="Rosso M.N."/>
        </authorList>
    </citation>
    <scope>NUCLEOTIDE SEQUENCE [LARGE SCALE GENOMIC DNA]</scope>
    <source>
        <strain evidence="4 5">BRFM 1820</strain>
    </source>
</reference>
<feature type="region of interest" description="Disordered" evidence="2">
    <location>
        <begin position="573"/>
        <end position="619"/>
    </location>
</feature>
<feature type="region of interest" description="Disordered" evidence="2">
    <location>
        <begin position="275"/>
        <end position="309"/>
    </location>
</feature>
<dbReference type="PROSITE" id="PS00018">
    <property type="entry name" value="EF_HAND_1"/>
    <property type="match status" value="1"/>
</dbReference>
<dbReference type="InterPro" id="IPR015408">
    <property type="entry name" value="Znf_Mcm10/DnaG"/>
</dbReference>
<dbReference type="GO" id="GO:0003697">
    <property type="term" value="F:single-stranded DNA binding"/>
    <property type="evidence" value="ECO:0007669"/>
    <property type="project" value="InterPro"/>
</dbReference>
<evidence type="ECO:0000256" key="1">
    <source>
        <dbReference type="ARBA" id="ARBA00009679"/>
    </source>
</evidence>
<comment type="similarity">
    <text evidence="1">Belongs to the MCM10 family.</text>
</comment>
<dbReference type="GO" id="GO:0006270">
    <property type="term" value="P:DNA replication initiation"/>
    <property type="evidence" value="ECO:0007669"/>
    <property type="project" value="InterPro"/>
</dbReference>
<dbReference type="Proteomes" id="UP000256964">
    <property type="component" value="Unassembled WGS sequence"/>
</dbReference>
<dbReference type="PANTHER" id="PTHR13454">
    <property type="entry name" value="PROTEIN MCM10 HOMOLOG"/>
    <property type="match status" value="1"/>
</dbReference>
<dbReference type="Pfam" id="PF09329">
    <property type="entry name" value="zf-primase"/>
    <property type="match status" value="1"/>
</dbReference>
<sequence length="742" mass="80877">MDSLTSKKTTEEERQAEIRRQIALLQAQLGVTDRAESIDLENAAKRKRHDANVLVPETPSKRKKISEQTAAAKPFRATHNKAAPKITAKEPPSFPLQKPKNVPQPPPSSTVLQKLAQAHKQSKAAPQEVVTRSSSFSAQPPPAGPSSESEAGNSHARDDNLALVEDLPIGPTEHKPPFDDPHFEKLEPNSGIRLSSRVIAHEDFQDHLRGRYYLSPSKLYSVVRLLPNKQGYDVPVCGDWLTIAVVAERGQMKYTRAPVGVSRDDAVQRDDDRVDELPALDGPPSAQAAPSRPFQKRQKPPQDDGSKRIGKKYVNMKLIDFGCRSRGSSTDGGKAKIRGDAYLSLLLFESDAFDVVTKEDGTKDKVYRGGSRGAFERMSKLREGAVVALLNPKILKPFQRSADKPHPTENILALTPESDASIAVIGYAQDLGRCRAMKRDGTRCSSWCDKRVGDVCDFHIQTAVERARAARPEFSVGTSGMKTSAKKKPEYDPARQWGLKPETQASGATYVVSGHVVSGGASQSMFIGEHVGREAQAKAARKLAADTDKTLQRLLSRDREGTKALVSAREFAKRKAEEAKEEEVKKGKGKGKAKAEPSKKGDISAKSEGNEAMPRKNAYSAELIKQLGFDPTAKDGRTTKDANVQSKIDALAALQAKRKIEMGPLPGKSHSCVRRPDGSTSSLGSRPPAVHDDLEYADELDDPLSIPDGDSDDELEKEEIAAFGRPVGLEEGMIDLDDSDGE</sequence>
<dbReference type="STRING" id="139420.A0A371D1P3"/>
<protein>
    <recommendedName>
        <fullName evidence="3">Zinc finger Mcm10/DnaG-type domain-containing protein</fullName>
    </recommendedName>
</protein>
<accession>A0A371D1P3</accession>
<dbReference type="GO" id="GO:0043596">
    <property type="term" value="C:nuclear replication fork"/>
    <property type="evidence" value="ECO:0007669"/>
    <property type="project" value="TreeGrafter"/>
</dbReference>